<gene>
    <name evidence="3" type="ORF">HPE63_02160</name>
</gene>
<proteinExistence type="predicted"/>
<keyword evidence="2" id="KW-0812">Transmembrane</keyword>
<keyword evidence="2" id="KW-0472">Membrane</keyword>
<protein>
    <submittedName>
        <fullName evidence="3">HEAT repeat domain-containing protein</fullName>
    </submittedName>
</protein>
<dbReference type="RefSeq" id="WP_188312581.1">
    <property type="nucleotide sequence ID" value="NZ_JABTCG010000001.1"/>
</dbReference>
<dbReference type="InterPro" id="IPR011989">
    <property type="entry name" value="ARM-like"/>
</dbReference>
<keyword evidence="2" id="KW-1133">Transmembrane helix</keyword>
<keyword evidence="4" id="KW-1185">Reference proteome</keyword>
<evidence type="ECO:0000256" key="2">
    <source>
        <dbReference type="SAM" id="Phobius"/>
    </source>
</evidence>
<dbReference type="Gene3D" id="1.25.10.10">
    <property type="entry name" value="Leucine-rich Repeat Variant"/>
    <property type="match status" value="1"/>
</dbReference>
<evidence type="ECO:0000313" key="4">
    <source>
        <dbReference type="Proteomes" id="UP000598350"/>
    </source>
</evidence>
<reference evidence="3 4" key="1">
    <citation type="submission" date="2020-05" db="EMBL/GenBank/DDBJ databases">
        <title>The draft genome sequence of Maribacter arenosus CAU 1321.</title>
        <authorList>
            <person name="Mu L."/>
        </authorList>
    </citation>
    <scope>NUCLEOTIDE SEQUENCE [LARGE SCALE GENOMIC DNA]</scope>
    <source>
        <strain evidence="3 4">CAU 1321</strain>
    </source>
</reference>
<dbReference type="SUPFAM" id="SSF48371">
    <property type="entry name" value="ARM repeat"/>
    <property type="match status" value="1"/>
</dbReference>
<sequence length="911" mass="104939">MQKKLSTYKNFFLISSPTIHEDLLWDFSILFVGLTVVYFASVFFFRNKISSKRKKVKEKKKQFSPMISEFLFFESDAPKDEKSNYVNLKIEIRELIKDRLHRKVLTEILLDLRKDVSGETQKRLFGLYQDLGLHKDAFNKLKSWRWQIVSKGIYELAQMQVAESYGFIKRFINDKRGTIRKQAEIAIITLNTEGLNYFLDTTEYRISEWQQLKLLDVIRNQDDFQPPRFKAWLISSNKHVVLFALRLIKYYNQNDAFASITELVKHRNDQIKKEAISCIKEFHVQEALPTLKIVFWKSSVDIKIAILDAIAELGTPSDLNFLRSIDKKVSNFSVRSKALSSINAIAPESVIPTRGIVQLKGNQTPKDIVIKDLEDKEHQIEQEVEDVIEELDNDEELKPVDKIEEKGKTILSEEMDTSFDLDEQALQRDQVTAEEEPIEESELPSAIDFAKETNQNEELPHEVSVEENDELFEVDEADQIEAADINETTPTLNFGFLPIVVNADETQDSVNEEKDASLNIEEEEQDSTINAMYEAYEHSPPTSMDHPLPIEVKEEIEINDEFDPIEFAFLPLVVENETIGEEKEILDMEQNEPSIQQANERKNIPETSDLTMDSELNGGDTPFFDFLPFVTESEEVESEDAMPINEFTDSTAPNTEEALNEVKTDITADMKPKETGEDSIEWPIEENDMPFSPVLRFASFEDVEDNISEDTKSISQETLDILSSLPKPKFYDGETMITMRLLDDIEELGDQREIPLLKELRSKSNQVVIRNRIEQIMQQFKTREPKTFSKDTIASINEEFKPFSVFEDLFRTCDIEAKLILMDEVVAVGDEKELGFLKALTNDPDKDLREKAIKVLEALDSRLFRENLSFDPSETFITDAPNSKTDQGKDYNSLFKQLLSIPTKIIDKIHG</sequence>
<accession>A0ABR7V784</accession>
<dbReference type="InterPro" id="IPR016024">
    <property type="entry name" value="ARM-type_fold"/>
</dbReference>
<name>A0ABR7V784_9FLAO</name>
<evidence type="ECO:0000256" key="1">
    <source>
        <dbReference type="SAM" id="Coils"/>
    </source>
</evidence>
<feature type="transmembrane region" description="Helical" evidence="2">
    <location>
        <begin position="23"/>
        <end position="45"/>
    </location>
</feature>
<feature type="coiled-coil region" evidence="1">
    <location>
        <begin position="370"/>
        <end position="397"/>
    </location>
</feature>
<dbReference type="EMBL" id="JABTCG010000001">
    <property type="protein sequence ID" value="MBD0849457.1"/>
    <property type="molecule type" value="Genomic_DNA"/>
</dbReference>
<dbReference type="Proteomes" id="UP000598350">
    <property type="component" value="Unassembled WGS sequence"/>
</dbReference>
<comment type="caution">
    <text evidence="3">The sequence shown here is derived from an EMBL/GenBank/DDBJ whole genome shotgun (WGS) entry which is preliminary data.</text>
</comment>
<evidence type="ECO:0000313" key="3">
    <source>
        <dbReference type="EMBL" id="MBD0849457.1"/>
    </source>
</evidence>
<keyword evidence="1" id="KW-0175">Coiled coil</keyword>
<organism evidence="3 4">
    <name type="scientific">Maribacter arenosus</name>
    <dbReference type="NCBI Taxonomy" id="1854708"/>
    <lineage>
        <taxon>Bacteria</taxon>
        <taxon>Pseudomonadati</taxon>
        <taxon>Bacteroidota</taxon>
        <taxon>Flavobacteriia</taxon>
        <taxon>Flavobacteriales</taxon>
        <taxon>Flavobacteriaceae</taxon>
        <taxon>Maribacter</taxon>
    </lineage>
</organism>